<organism evidence="2">
    <name type="scientific">Candidatus Methanogaster sp. ANME-2c ERB4</name>
    <dbReference type="NCBI Taxonomy" id="2759911"/>
    <lineage>
        <taxon>Archaea</taxon>
        <taxon>Methanobacteriati</taxon>
        <taxon>Methanobacteriota</taxon>
        <taxon>Stenosarchaea group</taxon>
        <taxon>Methanomicrobia</taxon>
        <taxon>Methanosarcinales</taxon>
        <taxon>ANME-2 cluster</taxon>
        <taxon>Candidatus Methanogasteraceae</taxon>
        <taxon>Candidatus Methanogaster</taxon>
    </lineage>
</organism>
<dbReference type="AlphaFoldDB" id="A0A7G9Y4M1"/>
<dbReference type="InterPro" id="IPR001845">
    <property type="entry name" value="HTH_ArsR_DNA-bd_dom"/>
</dbReference>
<dbReference type="InterPro" id="IPR011991">
    <property type="entry name" value="ArsR-like_HTH"/>
</dbReference>
<dbReference type="Pfam" id="PF24266">
    <property type="entry name" value="HTH_HVO_0163_N"/>
    <property type="match status" value="1"/>
</dbReference>
<dbReference type="InterPro" id="IPR036390">
    <property type="entry name" value="WH_DNA-bd_sf"/>
</dbReference>
<protein>
    <submittedName>
        <fullName evidence="2">LexA repressor</fullName>
        <ecNumber evidence="2">3.4.21.88</ecNumber>
    </submittedName>
</protein>
<dbReference type="SMART" id="SM00418">
    <property type="entry name" value="HTH_ARSR"/>
    <property type="match status" value="2"/>
</dbReference>
<evidence type="ECO:0000259" key="1">
    <source>
        <dbReference type="SMART" id="SM00418"/>
    </source>
</evidence>
<gene>
    <name evidence="2" type="primary">lexA</name>
    <name evidence="2" type="ORF">KEEEGCAB_00003</name>
</gene>
<proteinExistence type="predicted"/>
<sequence length="183" mass="21318">MSPVILDEKKKKTLELDVRREIYEIVKKFAGCHFREIERKSGLSTGSVSYHLHYLVRHGLIKEEKEGNKSHYFPAGFKSKNIKLLALLRQKSVREILLFILTHNNCSHKEIVQSVGLSPSTVSWHLKKLEENDMIGFTKHGRKTSYHILIDEEEIINLLITYKKSFLDTLVDRVIEMWEIGSL</sequence>
<dbReference type="InterPro" id="IPR036388">
    <property type="entry name" value="WH-like_DNA-bd_sf"/>
</dbReference>
<feature type="domain" description="HTH arsR-type" evidence="1">
    <location>
        <begin position="95"/>
        <end position="161"/>
    </location>
</feature>
<accession>A0A7G9Y4M1</accession>
<dbReference type="PANTHER" id="PTHR36216">
    <property type="entry name" value="TRANSCRIPTIONAL REGULATOR, TRMB"/>
    <property type="match status" value="1"/>
</dbReference>
<dbReference type="Gene3D" id="1.10.10.10">
    <property type="entry name" value="Winged helix-like DNA-binding domain superfamily/Winged helix DNA-binding domain"/>
    <property type="match status" value="2"/>
</dbReference>
<reference evidence="2" key="1">
    <citation type="submission" date="2020-06" db="EMBL/GenBank/DDBJ databases">
        <title>Unique genomic features of the anaerobic methanotrophic archaea.</title>
        <authorList>
            <person name="Chadwick G.L."/>
            <person name="Skennerton C.T."/>
            <person name="Laso-Perez R."/>
            <person name="Leu A.O."/>
            <person name="Speth D.R."/>
            <person name="Yu H."/>
            <person name="Morgan-Lang C."/>
            <person name="Hatzenpichler R."/>
            <person name="Goudeau D."/>
            <person name="Malmstrom R."/>
            <person name="Brazelton W.J."/>
            <person name="Woyke T."/>
            <person name="Hallam S.J."/>
            <person name="Tyson G.W."/>
            <person name="Wegener G."/>
            <person name="Boetius A."/>
            <person name="Orphan V."/>
        </authorList>
    </citation>
    <scope>NUCLEOTIDE SEQUENCE</scope>
</reference>
<keyword evidence="2" id="KW-0378">Hydrolase</keyword>
<dbReference type="PANTHER" id="PTHR36216:SF1">
    <property type="entry name" value="HTH ARSR-TYPE DOMAIN-CONTAINING PROTEIN"/>
    <property type="match status" value="1"/>
</dbReference>
<feature type="domain" description="HTH arsR-type" evidence="1">
    <location>
        <begin position="9"/>
        <end position="93"/>
    </location>
</feature>
<name>A0A7G9Y4M1_9EURY</name>
<evidence type="ECO:0000313" key="2">
    <source>
        <dbReference type="EMBL" id="QNO42955.1"/>
    </source>
</evidence>
<dbReference type="EC" id="3.4.21.88" evidence="2"/>
<dbReference type="CDD" id="cd00090">
    <property type="entry name" value="HTH_ARSR"/>
    <property type="match status" value="2"/>
</dbReference>
<dbReference type="SUPFAM" id="SSF46785">
    <property type="entry name" value="Winged helix' DNA-binding domain"/>
    <property type="match status" value="2"/>
</dbReference>
<dbReference type="GO" id="GO:0004252">
    <property type="term" value="F:serine-type endopeptidase activity"/>
    <property type="evidence" value="ECO:0007669"/>
    <property type="project" value="UniProtKB-EC"/>
</dbReference>
<dbReference type="GO" id="GO:0003700">
    <property type="term" value="F:DNA-binding transcription factor activity"/>
    <property type="evidence" value="ECO:0007669"/>
    <property type="project" value="InterPro"/>
</dbReference>
<dbReference type="InterPro" id="IPR056504">
    <property type="entry name" value="HTH_HVO_0163_N"/>
</dbReference>
<dbReference type="EMBL" id="MT630783">
    <property type="protein sequence ID" value="QNO42955.1"/>
    <property type="molecule type" value="Genomic_DNA"/>
</dbReference>
<dbReference type="Pfam" id="PF13412">
    <property type="entry name" value="HTH_24"/>
    <property type="match status" value="1"/>
</dbReference>